<keyword evidence="3" id="KW-1185">Reference proteome</keyword>
<protein>
    <recommendedName>
        <fullName evidence="4">Sulfate transporter</fullName>
    </recommendedName>
</protein>
<feature type="transmembrane region" description="Helical" evidence="1">
    <location>
        <begin position="29"/>
        <end position="49"/>
    </location>
</feature>
<accession>D1PYC0</accession>
<evidence type="ECO:0000256" key="1">
    <source>
        <dbReference type="SAM" id="Phobius"/>
    </source>
</evidence>
<dbReference type="EMBL" id="ACKS01000077">
    <property type="protein sequence ID" value="EFA43585.1"/>
    <property type="molecule type" value="Genomic_DNA"/>
</dbReference>
<organism evidence="2 3">
    <name type="scientific">Hallella bergensis DSM 17361</name>
    <dbReference type="NCBI Taxonomy" id="585502"/>
    <lineage>
        <taxon>Bacteria</taxon>
        <taxon>Pseudomonadati</taxon>
        <taxon>Bacteroidota</taxon>
        <taxon>Bacteroidia</taxon>
        <taxon>Bacteroidales</taxon>
        <taxon>Prevotellaceae</taxon>
        <taxon>Hallella</taxon>
    </lineage>
</organism>
<gene>
    <name evidence="2" type="ORF">HMPREF0645_1955</name>
</gene>
<feature type="transmembrane region" description="Helical" evidence="1">
    <location>
        <begin position="6"/>
        <end position="22"/>
    </location>
</feature>
<reference evidence="2 3" key="1">
    <citation type="submission" date="2009-10" db="EMBL/GenBank/DDBJ databases">
        <authorList>
            <person name="Qin X."/>
            <person name="Bachman B."/>
            <person name="Battles P."/>
            <person name="Bell A."/>
            <person name="Bess C."/>
            <person name="Bickham C."/>
            <person name="Chaboub L."/>
            <person name="Chen D."/>
            <person name="Coyle M."/>
            <person name="Deiros D.R."/>
            <person name="Dinh H."/>
            <person name="Forbes L."/>
            <person name="Fowler G."/>
            <person name="Francisco L."/>
            <person name="Fu Q."/>
            <person name="Gubbala S."/>
            <person name="Hale W."/>
            <person name="Han Y."/>
            <person name="Hemphill L."/>
            <person name="Highlander S.K."/>
            <person name="Hirani K."/>
            <person name="Hogues M."/>
            <person name="Jackson L."/>
            <person name="Jakkamsetti A."/>
            <person name="Javaid M."/>
            <person name="Jiang H."/>
            <person name="Korchina V."/>
            <person name="Kovar C."/>
            <person name="Lara F."/>
            <person name="Lee S."/>
            <person name="Mata R."/>
            <person name="Mathew T."/>
            <person name="Moen C."/>
            <person name="Morales K."/>
            <person name="Munidasa M."/>
            <person name="Nazareth L."/>
            <person name="Ngo R."/>
            <person name="Nguyen L."/>
            <person name="Okwuonu G."/>
            <person name="Ongeri F."/>
            <person name="Patil S."/>
            <person name="Petrosino J."/>
            <person name="Pham C."/>
            <person name="Pham P."/>
            <person name="Pu L.-L."/>
            <person name="Puazo M."/>
            <person name="Raj R."/>
            <person name="Reid J."/>
            <person name="Rouhana J."/>
            <person name="Saada N."/>
            <person name="Shang Y."/>
            <person name="Simmons D."/>
            <person name="Thornton R."/>
            <person name="Warren J."/>
            <person name="Weissenberger G."/>
            <person name="Zhang J."/>
            <person name="Zhang L."/>
            <person name="Zhou C."/>
            <person name="Zhu D."/>
            <person name="Muzny D."/>
            <person name="Worley K."/>
            <person name="Gibbs R."/>
        </authorList>
    </citation>
    <scope>NUCLEOTIDE SEQUENCE [LARGE SCALE GENOMIC DNA]</scope>
    <source>
        <strain evidence="2 3">DSM 17361</strain>
    </source>
</reference>
<dbReference type="Proteomes" id="UP000003160">
    <property type="component" value="Unassembled WGS sequence"/>
</dbReference>
<keyword evidence="1" id="KW-0812">Transmembrane</keyword>
<dbReference type="HOGENOM" id="CLU_210374_2_0_10"/>
<name>D1PYC0_9BACT</name>
<keyword evidence="1" id="KW-1133">Transmembrane helix</keyword>
<keyword evidence="1" id="KW-0472">Membrane</keyword>
<evidence type="ECO:0000313" key="3">
    <source>
        <dbReference type="Proteomes" id="UP000003160"/>
    </source>
</evidence>
<dbReference type="AlphaFoldDB" id="D1PYC0"/>
<evidence type="ECO:0000313" key="2">
    <source>
        <dbReference type="EMBL" id="EFA43585.1"/>
    </source>
</evidence>
<sequence>MNTGFTYYLFILAAIVVGIVILKKITSCLFRIICLAVIVAVLAYIYFVYFQ</sequence>
<evidence type="ECO:0008006" key="4">
    <source>
        <dbReference type="Google" id="ProtNLM"/>
    </source>
</evidence>
<proteinExistence type="predicted"/>
<comment type="caution">
    <text evidence="2">The sequence shown here is derived from an EMBL/GenBank/DDBJ whole genome shotgun (WGS) entry which is preliminary data.</text>
</comment>